<evidence type="ECO:0000313" key="6">
    <source>
        <dbReference type="Proteomes" id="UP000195787"/>
    </source>
</evidence>
<evidence type="ECO:0000313" key="5">
    <source>
        <dbReference type="EMBL" id="SJM59188.1"/>
    </source>
</evidence>
<accession>A0A1R4FTD6</accession>
<sequence>MARASHGSVLDDLGVRIASGEVAAGSVLTLAQLEEHYEVSRTVIREAVRVLEAKQMLVSRRRVGVTVQQPELWSNLDAQLIRWRLDGPQADQQIVALTELRLAIEPTAARLMARHADPLERAQLLQLAEQLQRLGDAGQGDSDEYLDADIEFHNLILTASRNPLFSSIKETVAEMLTGRHSHGQTPANPFEDALANHVAAARMIADGDEDAAEAATRRYVEAVLSEVAVD</sequence>
<dbReference type="Proteomes" id="UP000195787">
    <property type="component" value="Unassembled WGS sequence"/>
</dbReference>
<evidence type="ECO:0000259" key="4">
    <source>
        <dbReference type="PROSITE" id="PS50949"/>
    </source>
</evidence>
<dbReference type="InterPro" id="IPR036390">
    <property type="entry name" value="WH_DNA-bd_sf"/>
</dbReference>
<dbReference type="EMBL" id="FUHU01000026">
    <property type="protein sequence ID" value="SJM59188.1"/>
    <property type="molecule type" value="Genomic_DNA"/>
</dbReference>
<dbReference type="AlphaFoldDB" id="A0A1R4FTD6"/>
<name>A0A1R4FTD6_9MICO</name>
<gene>
    <name evidence="5" type="ORF">CZ674_06580</name>
</gene>
<dbReference type="Gene3D" id="1.10.10.10">
    <property type="entry name" value="Winged helix-like DNA-binding domain superfamily/Winged helix DNA-binding domain"/>
    <property type="match status" value="1"/>
</dbReference>
<dbReference type="GO" id="GO:0003700">
    <property type="term" value="F:DNA-binding transcription factor activity"/>
    <property type="evidence" value="ECO:0007669"/>
    <property type="project" value="InterPro"/>
</dbReference>
<reference evidence="5 6" key="1">
    <citation type="submission" date="2017-02" db="EMBL/GenBank/DDBJ databases">
        <authorList>
            <person name="Peterson S.W."/>
        </authorList>
    </citation>
    <scope>NUCLEOTIDE SEQUENCE [LARGE SCALE GENOMIC DNA]</scope>
    <source>
        <strain evidence="5 6">LMG 22410</strain>
    </source>
</reference>
<protein>
    <submittedName>
        <fullName evidence="5">Transcriptional regulator, GntR family</fullName>
    </submittedName>
</protein>
<keyword evidence="3" id="KW-0804">Transcription</keyword>
<dbReference type="InterPro" id="IPR011711">
    <property type="entry name" value="GntR_C"/>
</dbReference>
<evidence type="ECO:0000256" key="2">
    <source>
        <dbReference type="ARBA" id="ARBA00023125"/>
    </source>
</evidence>
<dbReference type="InterPro" id="IPR000524">
    <property type="entry name" value="Tscrpt_reg_HTH_GntR"/>
</dbReference>
<keyword evidence="2" id="KW-0238">DNA-binding</keyword>
<dbReference type="SUPFAM" id="SSF48008">
    <property type="entry name" value="GntR ligand-binding domain-like"/>
    <property type="match status" value="1"/>
</dbReference>
<dbReference type="PROSITE" id="PS50949">
    <property type="entry name" value="HTH_GNTR"/>
    <property type="match status" value="1"/>
</dbReference>
<dbReference type="InterPro" id="IPR036388">
    <property type="entry name" value="WH-like_DNA-bd_sf"/>
</dbReference>
<dbReference type="Pfam" id="PF07729">
    <property type="entry name" value="FCD"/>
    <property type="match status" value="1"/>
</dbReference>
<dbReference type="PANTHER" id="PTHR43537:SF44">
    <property type="entry name" value="GNTR FAMILY REGULATORY PROTEIN"/>
    <property type="match status" value="1"/>
</dbReference>
<evidence type="ECO:0000256" key="3">
    <source>
        <dbReference type="ARBA" id="ARBA00023163"/>
    </source>
</evidence>
<dbReference type="SMART" id="SM00895">
    <property type="entry name" value="FCD"/>
    <property type="match status" value="1"/>
</dbReference>
<keyword evidence="1" id="KW-0805">Transcription regulation</keyword>
<dbReference type="GO" id="GO:0003677">
    <property type="term" value="F:DNA binding"/>
    <property type="evidence" value="ECO:0007669"/>
    <property type="project" value="UniProtKB-KW"/>
</dbReference>
<proteinExistence type="predicted"/>
<organism evidence="5 6">
    <name type="scientific">Agrococcus casei LMG 22410</name>
    <dbReference type="NCBI Taxonomy" id="1255656"/>
    <lineage>
        <taxon>Bacteria</taxon>
        <taxon>Bacillati</taxon>
        <taxon>Actinomycetota</taxon>
        <taxon>Actinomycetes</taxon>
        <taxon>Micrococcales</taxon>
        <taxon>Microbacteriaceae</taxon>
        <taxon>Agrococcus</taxon>
    </lineage>
</organism>
<dbReference type="OrthoDB" id="4164516at2"/>
<feature type="domain" description="HTH gntR-type" evidence="4">
    <location>
        <begin position="3"/>
        <end position="70"/>
    </location>
</feature>
<dbReference type="SUPFAM" id="SSF46785">
    <property type="entry name" value="Winged helix' DNA-binding domain"/>
    <property type="match status" value="1"/>
</dbReference>
<dbReference type="Pfam" id="PF00392">
    <property type="entry name" value="GntR"/>
    <property type="match status" value="1"/>
</dbReference>
<dbReference type="PANTHER" id="PTHR43537">
    <property type="entry name" value="TRANSCRIPTIONAL REGULATOR, GNTR FAMILY"/>
    <property type="match status" value="1"/>
</dbReference>
<dbReference type="Gene3D" id="1.20.120.530">
    <property type="entry name" value="GntR ligand-binding domain-like"/>
    <property type="match status" value="1"/>
</dbReference>
<dbReference type="SMART" id="SM00345">
    <property type="entry name" value="HTH_GNTR"/>
    <property type="match status" value="1"/>
</dbReference>
<dbReference type="InterPro" id="IPR008920">
    <property type="entry name" value="TF_FadR/GntR_C"/>
</dbReference>
<keyword evidence="6" id="KW-1185">Reference proteome</keyword>
<evidence type="ECO:0000256" key="1">
    <source>
        <dbReference type="ARBA" id="ARBA00023015"/>
    </source>
</evidence>